<dbReference type="OMA" id="FWVLEAV"/>
<name>Q5B893_EMENI</name>
<dbReference type="OrthoDB" id="4161376at2759"/>
<evidence type="ECO:0000313" key="10">
    <source>
        <dbReference type="Proteomes" id="UP000000560"/>
    </source>
</evidence>
<dbReference type="AlphaFoldDB" id="Q5B893"/>
<evidence type="ECO:0000256" key="6">
    <source>
        <dbReference type="SAM" id="MobiDB-lite"/>
    </source>
</evidence>
<feature type="transmembrane region" description="Helical" evidence="7">
    <location>
        <begin position="552"/>
        <end position="570"/>
    </location>
</feature>
<feature type="transmembrane region" description="Helical" evidence="7">
    <location>
        <begin position="209"/>
        <end position="232"/>
    </location>
</feature>
<dbReference type="eggNOG" id="KOG0254">
    <property type="taxonomic scope" value="Eukaryota"/>
</dbReference>
<reference evidence="10" key="1">
    <citation type="journal article" date="2005" name="Nature">
        <title>Sequencing of Aspergillus nidulans and comparative analysis with A. fumigatus and A. oryzae.</title>
        <authorList>
            <person name="Galagan J.E."/>
            <person name="Calvo S.E."/>
            <person name="Cuomo C."/>
            <person name="Ma L.J."/>
            <person name="Wortman J.R."/>
            <person name="Batzoglou S."/>
            <person name="Lee S.I."/>
            <person name="Basturkmen M."/>
            <person name="Spevak C.C."/>
            <person name="Clutterbuck J."/>
            <person name="Kapitonov V."/>
            <person name="Jurka J."/>
            <person name="Scazzocchio C."/>
            <person name="Farman M."/>
            <person name="Butler J."/>
            <person name="Purcell S."/>
            <person name="Harris S."/>
            <person name="Braus G.H."/>
            <person name="Draht O."/>
            <person name="Busch S."/>
            <person name="D'Enfert C."/>
            <person name="Bouchier C."/>
            <person name="Goldman G.H."/>
            <person name="Bell-Pedersen D."/>
            <person name="Griffiths-Jones S."/>
            <person name="Doonan J.H."/>
            <person name="Yu J."/>
            <person name="Vienken K."/>
            <person name="Pain A."/>
            <person name="Freitag M."/>
            <person name="Selker E.U."/>
            <person name="Archer D.B."/>
            <person name="Penalva M.A."/>
            <person name="Oakley B.R."/>
            <person name="Momany M."/>
            <person name="Tanaka T."/>
            <person name="Kumagai T."/>
            <person name="Asai K."/>
            <person name="Machida M."/>
            <person name="Nierman W.C."/>
            <person name="Denning D.W."/>
            <person name="Caddick M."/>
            <person name="Hynes M."/>
            <person name="Paoletti M."/>
            <person name="Fischer R."/>
            <person name="Miller B."/>
            <person name="Dyer P."/>
            <person name="Sachs M.S."/>
            <person name="Osmani S.A."/>
            <person name="Birren B.W."/>
        </authorList>
    </citation>
    <scope>NUCLEOTIDE SEQUENCE [LARGE SCALE GENOMIC DNA]</scope>
    <source>
        <strain evidence="10">FGSC A4 / ATCC 38163 / CBS 112.46 / NRRL 194 / M139</strain>
    </source>
</reference>
<feature type="domain" description="Major facilitator superfamily (MFS) profile" evidence="8">
    <location>
        <begin position="59"/>
        <end position="510"/>
    </location>
</feature>
<accession>Q5B893</accession>
<feature type="transmembrane region" description="Helical" evidence="7">
    <location>
        <begin position="285"/>
        <end position="302"/>
    </location>
</feature>
<feature type="transmembrane region" description="Helical" evidence="7">
    <location>
        <begin position="183"/>
        <end position="203"/>
    </location>
</feature>
<feature type="transmembrane region" description="Helical" evidence="7">
    <location>
        <begin position="95"/>
        <end position="114"/>
    </location>
</feature>
<dbReference type="KEGG" id="ani:ANIA_03237"/>
<feature type="transmembrane region" description="Helical" evidence="7">
    <location>
        <begin position="252"/>
        <end position="273"/>
    </location>
</feature>
<feature type="compositionally biased region" description="Basic and acidic residues" evidence="6">
    <location>
        <begin position="1"/>
        <end position="10"/>
    </location>
</feature>
<dbReference type="InParanoid" id="Q5B893"/>
<feature type="transmembrane region" description="Helical" evidence="7">
    <location>
        <begin position="126"/>
        <end position="152"/>
    </location>
</feature>
<evidence type="ECO:0000256" key="2">
    <source>
        <dbReference type="ARBA" id="ARBA00022448"/>
    </source>
</evidence>
<dbReference type="InterPro" id="IPR010573">
    <property type="entry name" value="MFS_Str1/Tri12-like"/>
</dbReference>
<evidence type="ECO:0000256" key="7">
    <source>
        <dbReference type="SAM" id="Phobius"/>
    </source>
</evidence>
<dbReference type="GeneID" id="2874416"/>
<dbReference type="RefSeq" id="XP_660841.1">
    <property type="nucleotide sequence ID" value="XM_655749.1"/>
</dbReference>
<evidence type="ECO:0000256" key="3">
    <source>
        <dbReference type="ARBA" id="ARBA00022692"/>
    </source>
</evidence>
<dbReference type="InterPro" id="IPR036259">
    <property type="entry name" value="MFS_trans_sf"/>
</dbReference>
<dbReference type="EMBL" id="BN001306">
    <property type="protein sequence ID" value="CBF83124.1"/>
    <property type="molecule type" value="Genomic_DNA"/>
</dbReference>
<evidence type="ECO:0000256" key="1">
    <source>
        <dbReference type="ARBA" id="ARBA00004141"/>
    </source>
</evidence>
<feature type="transmembrane region" description="Helical" evidence="7">
    <location>
        <begin position="365"/>
        <end position="384"/>
    </location>
</feature>
<gene>
    <name evidence="9" type="ORF">ANIA_03237</name>
</gene>
<dbReference type="PANTHER" id="PTHR23501:SF109">
    <property type="entry name" value="MAJOR FACILITATOR SUPERFAMILY (MFS) PROFILE DOMAIN-CONTAINING PROTEIN-RELATED"/>
    <property type="match status" value="1"/>
</dbReference>
<accession>C8VI68</accession>
<keyword evidence="3 7" id="KW-0812">Transmembrane</keyword>
<feature type="region of interest" description="Disordered" evidence="6">
    <location>
        <begin position="1"/>
        <end position="40"/>
    </location>
</feature>
<dbReference type="GO" id="GO:0005886">
    <property type="term" value="C:plasma membrane"/>
    <property type="evidence" value="ECO:0000318"/>
    <property type="project" value="GO_Central"/>
</dbReference>
<reference evidence="10" key="2">
    <citation type="journal article" date="2009" name="Fungal Genet. Biol.">
        <title>The 2008 update of the Aspergillus nidulans genome annotation: a community effort.</title>
        <authorList>
            <person name="Wortman J.R."/>
            <person name="Gilsenan J.M."/>
            <person name="Joardar V."/>
            <person name="Deegan J."/>
            <person name="Clutterbuck J."/>
            <person name="Andersen M.R."/>
            <person name="Archer D."/>
            <person name="Bencina M."/>
            <person name="Braus G."/>
            <person name="Coutinho P."/>
            <person name="von Dohren H."/>
            <person name="Doonan J."/>
            <person name="Driessen A.J."/>
            <person name="Durek P."/>
            <person name="Espeso E."/>
            <person name="Fekete E."/>
            <person name="Flipphi M."/>
            <person name="Estrada C.G."/>
            <person name="Geysens S."/>
            <person name="Goldman G."/>
            <person name="de Groot P.W."/>
            <person name="Hansen K."/>
            <person name="Harris S.D."/>
            <person name="Heinekamp T."/>
            <person name="Helmstaedt K."/>
            <person name="Henrissat B."/>
            <person name="Hofmann G."/>
            <person name="Homan T."/>
            <person name="Horio T."/>
            <person name="Horiuchi H."/>
            <person name="James S."/>
            <person name="Jones M."/>
            <person name="Karaffa L."/>
            <person name="Karanyi Z."/>
            <person name="Kato M."/>
            <person name="Keller N."/>
            <person name="Kelly D.E."/>
            <person name="Kiel J.A."/>
            <person name="Kim J.M."/>
            <person name="van der Klei I.J."/>
            <person name="Klis F.M."/>
            <person name="Kovalchuk A."/>
            <person name="Krasevec N."/>
            <person name="Kubicek C.P."/>
            <person name="Liu B."/>
            <person name="Maccabe A."/>
            <person name="Meyer V."/>
            <person name="Mirabito P."/>
            <person name="Miskei M."/>
            <person name="Mos M."/>
            <person name="Mullins J."/>
            <person name="Nelson D.R."/>
            <person name="Nielsen J."/>
            <person name="Oakley B.R."/>
            <person name="Osmani S.A."/>
            <person name="Pakula T."/>
            <person name="Paszewski A."/>
            <person name="Paulsen I."/>
            <person name="Pilsyk S."/>
            <person name="Pocsi I."/>
            <person name="Punt P.J."/>
            <person name="Ram A.F."/>
            <person name="Ren Q."/>
            <person name="Robellet X."/>
            <person name="Robson G."/>
            <person name="Seiboth B."/>
            <person name="van Solingen P."/>
            <person name="Specht T."/>
            <person name="Sun J."/>
            <person name="Taheri-Talesh N."/>
            <person name="Takeshita N."/>
            <person name="Ussery D."/>
            <person name="vanKuyk P.A."/>
            <person name="Visser H."/>
            <person name="van de Vondervoort P.J."/>
            <person name="de Vries R.P."/>
            <person name="Walton J."/>
            <person name="Xiang X."/>
            <person name="Xiong Y."/>
            <person name="Zeng A.P."/>
            <person name="Brandt B.W."/>
            <person name="Cornell M.J."/>
            <person name="van den Hondel C.A."/>
            <person name="Visser J."/>
            <person name="Oliver S.G."/>
            <person name="Turner G."/>
        </authorList>
    </citation>
    <scope>GENOME REANNOTATION</scope>
    <source>
        <strain evidence="10">FGSC A4 / ATCC 38163 / CBS 112.46 / NRRL 194 / M139</strain>
    </source>
</reference>
<evidence type="ECO:0000256" key="4">
    <source>
        <dbReference type="ARBA" id="ARBA00022989"/>
    </source>
</evidence>
<dbReference type="PANTHER" id="PTHR23501">
    <property type="entry name" value="MAJOR FACILITATOR SUPERFAMILY"/>
    <property type="match status" value="1"/>
</dbReference>
<dbReference type="InterPro" id="IPR020846">
    <property type="entry name" value="MFS_dom"/>
</dbReference>
<keyword evidence="4 7" id="KW-1133">Transmembrane helix</keyword>
<dbReference type="Proteomes" id="UP000000560">
    <property type="component" value="Chromosome VI"/>
</dbReference>
<dbReference type="GO" id="GO:0022857">
    <property type="term" value="F:transmembrane transporter activity"/>
    <property type="evidence" value="ECO:0000318"/>
    <property type="project" value="GO_Central"/>
</dbReference>
<organism evidence="9 10">
    <name type="scientific">Emericella nidulans (strain FGSC A4 / ATCC 38163 / CBS 112.46 / NRRL 194 / M139)</name>
    <name type="common">Aspergillus nidulans</name>
    <dbReference type="NCBI Taxonomy" id="227321"/>
    <lineage>
        <taxon>Eukaryota</taxon>
        <taxon>Fungi</taxon>
        <taxon>Dikarya</taxon>
        <taxon>Ascomycota</taxon>
        <taxon>Pezizomycotina</taxon>
        <taxon>Eurotiomycetes</taxon>
        <taxon>Eurotiomycetidae</taxon>
        <taxon>Eurotiales</taxon>
        <taxon>Aspergillaceae</taxon>
        <taxon>Aspergillus</taxon>
        <taxon>Aspergillus subgen. Nidulantes</taxon>
    </lineage>
</organism>
<comment type="subcellular location">
    <subcellularLocation>
        <location evidence="1">Membrane</location>
        <topology evidence="1">Multi-pass membrane protein</topology>
    </subcellularLocation>
</comment>
<dbReference type="PROSITE" id="PS50850">
    <property type="entry name" value="MFS"/>
    <property type="match status" value="1"/>
</dbReference>
<keyword evidence="10" id="KW-1185">Reference proteome</keyword>
<protein>
    <recommendedName>
        <fullName evidence="8">Major facilitator superfamily (MFS) profile domain-containing protein</fullName>
    </recommendedName>
</protein>
<feature type="transmembrane region" description="Helical" evidence="7">
    <location>
        <begin position="58"/>
        <end position="83"/>
    </location>
</feature>
<proteinExistence type="predicted"/>
<feature type="transmembrane region" description="Helical" evidence="7">
    <location>
        <begin position="420"/>
        <end position="438"/>
    </location>
</feature>
<dbReference type="Pfam" id="PF06609">
    <property type="entry name" value="TRI12"/>
    <property type="match status" value="1"/>
</dbReference>
<dbReference type="SUPFAM" id="SSF103473">
    <property type="entry name" value="MFS general substrate transporter"/>
    <property type="match status" value="1"/>
</dbReference>
<keyword evidence="2" id="KW-0813">Transport</keyword>
<evidence type="ECO:0000259" key="8">
    <source>
        <dbReference type="PROSITE" id="PS50850"/>
    </source>
</evidence>
<feature type="transmembrane region" description="Helical" evidence="7">
    <location>
        <begin position="323"/>
        <end position="345"/>
    </location>
</feature>
<evidence type="ECO:0000313" key="9">
    <source>
        <dbReference type="EMBL" id="CBF83124.1"/>
    </source>
</evidence>
<dbReference type="Gene3D" id="1.20.1250.20">
    <property type="entry name" value="MFS general substrate transporter like domains"/>
    <property type="match status" value="1"/>
</dbReference>
<dbReference type="GO" id="GO:0055085">
    <property type="term" value="P:transmembrane transport"/>
    <property type="evidence" value="ECO:0000318"/>
    <property type="project" value="GO_Central"/>
</dbReference>
<dbReference type="HOGENOM" id="CLU_000960_25_3_1"/>
<feature type="compositionally biased region" description="Basic and acidic residues" evidence="6">
    <location>
        <begin position="24"/>
        <end position="40"/>
    </location>
</feature>
<sequence>MASDESKETHVQYGSEEGSIDRTQTADDGERSQIFDSDSQHPKVPRLLYDFRLENTRLIMVLVGFGMSFVGSQIQPLLFAPIFPLVSSSFNASNLLFWFTCTQQIATGVVAPFSGSLADLFGRKSITLAGILSAMVGMILCAASPSAGGYLAGQVFNGFGIAVQELMAIAAIAEIVPTRYRGYYIAAVVASFLPFAPGSLYGALIAQHNWRYCACMVAIWNLLTAGMIWWFYNPPPRTNTAGLSKIEKVKRIDSIGGLIMTAGLVFLLISLNWGGQQYPWNEAKVIAFLTLGIALLILFFVYEKFFAAYPMFPSTLLRHPRTFTALMVVILLAGINYVALLVFWVLEAVSVFDSSQFELGVRTMPYGFCIVGGAIISAILISAFKGHLRLIMTGFCVVQVTPLTQAGIGCMAAIRTSDISTVWAPLIFSLLGIGGVLVPNQIIVTIICPDDLLATATCLTACLRAVGQVIGTSIFFNQFTSALVANTYSHVVPAAIEAKFYQFNMIAPMMETLVTTPWKEWVVTVKDTITPEQATILHTAVVEAFRLAFERVWYISIGFGVAAVLASVLIEDLGALMDGHIAVKYL</sequence>
<evidence type="ECO:0000256" key="5">
    <source>
        <dbReference type="ARBA" id="ARBA00023136"/>
    </source>
</evidence>
<feature type="transmembrane region" description="Helical" evidence="7">
    <location>
        <begin position="391"/>
        <end position="414"/>
    </location>
</feature>
<keyword evidence="5 7" id="KW-0472">Membrane</keyword>